<dbReference type="RefSeq" id="WP_160857122.1">
    <property type="nucleotide sequence ID" value="NZ_WUMK01000001.1"/>
</dbReference>
<protein>
    <recommendedName>
        <fullName evidence="3">TnsA endonuclease N-terminal domain-containing protein</fullName>
    </recommendedName>
</protein>
<evidence type="ECO:0008006" key="3">
    <source>
        <dbReference type="Google" id="ProtNLM"/>
    </source>
</evidence>
<keyword evidence="2" id="KW-1185">Reference proteome</keyword>
<evidence type="ECO:0000313" key="1">
    <source>
        <dbReference type="EMBL" id="MXN44156.1"/>
    </source>
</evidence>
<name>A0A6N8SA42_9HYPH</name>
<accession>A0A6N8SA42</accession>
<organism evidence="1 2">
    <name type="scientific">Shinella kummerowiae</name>
    <dbReference type="NCBI Taxonomy" id="417745"/>
    <lineage>
        <taxon>Bacteria</taxon>
        <taxon>Pseudomonadati</taxon>
        <taxon>Pseudomonadota</taxon>
        <taxon>Alphaproteobacteria</taxon>
        <taxon>Hyphomicrobiales</taxon>
        <taxon>Rhizobiaceae</taxon>
        <taxon>Shinella</taxon>
    </lineage>
</organism>
<dbReference type="Proteomes" id="UP000435802">
    <property type="component" value="Unassembled WGS sequence"/>
</dbReference>
<dbReference type="OrthoDB" id="7909136at2"/>
<dbReference type="EMBL" id="WUMK01000001">
    <property type="protein sequence ID" value="MXN44156.1"/>
    <property type="molecule type" value="Genomic_DNA"/>
</dbReference>
<proteinExistence type="predicted"/>
<comment type="caution">
    <text evidence="1">The sequence shown here is derived from an EMBL/GenBank/DDBJ whole genome shotgun (WGS) entry which is preliminary data.</text>
</comment>
<evidence type="ECO:0000313" key="2">
    <source>
        <dbReference type="Proteomes" id="UP000435802"/>
    </source>
</evidence>
<dbReference type="AlphaFoldDB" id="A0A6N8SA42"/>
<gene>
    <name evidence="1" type="ORF">GR138_03075</name>
</gene>
<sequence length="205" mass="22562">MRVSRQTEILDVAKAAQARSSFFPRATVKSDGPVTFRSQAARDIACLFDVDPEVETWTCDPPFLSVGPEFHVCDFLVCHVSGQRLLVDGFDRTETPDPVVLEAAAAEAGFRYKRPPRIEVYGGTRLRNAKDLLRYGNYQATLGDRVRLLAALEEHGSLTVAECLTAFSETRSVAGLASMILNGFVEVDLDDELIGPTTAVRRIAR</sequence>
<reference evidence="1 2" key="1">
    <citation type="submission" date="2019-12" db="EMBL/GenBank/DDBJ databases">
        <title>Shinella kummerowiae sp. nov., a symbiotic bacterium isolated from root nodules of the herbal legume Kummerowia stipulacea.</title>
        <authorList>
            <person name="Gao J."/>
        </authorList>
    </citation>
    <scope>NUCLEOTIDE SEQUENCE [LARGE SCALE GENOMIC DNA]</scope>
    <source>
        <strain evidence="1 2">CCBAU 25048</strain>
    </source>
</reference>